<feature type="compositionally biased region" description="Low complexity" evidence="6">
    <location>
        <begin position="297"/>
        <end position="306"/>
    </location>
</feature>
<sequence length="538" mass="59359">MTNVHDNEQEISQHRVDGHHESMPAPTSAITQNEPETIDAAEGPSTPLPRFQLFLVLLIQFAEPITALVIYPFINQFVRDTGITGGDDRKTGYYAGVIESAFFFAEAATVFQWGWLSDHIGRRPVLLLGPLGLTFAMLKFGYSTSFWSMVWARCFQGLFNGNIGVSKTVMMELTDETNIGDAVAMIPLMWSVGSTIAPIIGGVLSNPATRWPHIFGKIALFKDHPYFLPCLVAATLASFTFVISFLGLKETLASVATREIPENPKRPERDTEISEATPTDTLLSHNNSADYGTSTKSTNCPSPTSSESSLNSCQRFGSDPPTLLSTLQSRTLQFVIINYLFLTFTDMCYNVLMPLVYSTPIHLGGLGLNPYQIGLIMGIWGLLNAFLQINLLGKWIKKYGASRMYRYSYSAFLVTFLTYPISTYFARRDGGIGLGTYISILVQLSFRFLLYMGFGAIHVVVAEITPKPVLGSVNGLVQMTGCLMRTMAPTFASSLFSFSLEKHLLGGNFTYVVILAIVVVGIKCSWALPQRKRRAASH</sequence>
<dbReference type="Gene3D" id="1.20.1250.20">
    <property type="entry name" value="MFS general substrate transporter like domains"/>
    <property type="match status" value="1"/>
</dbReference>
<dbReference type="AlphaFoldDB" id="A0A9P5XC51"/>
<comment type="caution">
    <text evidence="9">The sequence shown here is derived from an EMBL/GenBank/DDBJ whole genome shotgun (WGS) entry which is preliminary data.</text>
</comment>
<feature type="transmembrane region" description="Helical" evidence="7">
    <location>
        <begin position="332"/>
        <end position="352"/>
    </location>
</feature>
<feature type="compositionally biased region" description="Basic and acidic residues" evidence="6">
    <location>
        <begin position="259"/>
        <end position="272"/>
    </location>
</feature>
<dbReference type="EMBL" id="MU151154">
    <property type="protein sequence ID" value="KAF9448652.1"/>
    <property type="molecule type" value="Genomic_DNA"/>
</dbReference>
<feature type="transmembrane region" description="Helical" evidence="7">
    <location>
        <begin position="125"/>
        <end position="142"/>
    </location>
</feature>
<evidence type="ECO:0000256" key="1">
    <source>
        <dbReference type="ARBA" id="ARBA00004141"/>
    </source>
</evidence>
<evidence type="ECO:0000256" key="5">
    <source>
        <dbReference type="ARBA" id="ARBA00023136"/>
    </source>
</evidence>
<proteinExistence type="predicted"/>
<dbReference type="GO" id="GO:0016020">
    <property type="term" value="C:membrane"/>
    <property type="evidence" value="ECO:0007669"/>
    <property type="project" value="UniProtKB-SubCell"/>
</dbReference>
<dbReference type="Proteomes" id="UP000807342">
    <property type="component" value="Unassembled WGS sequence"/>
</dbReference>
<dbReference type="PANTHER" id="PTHR23504:SF15">
    <property type="entry name" value="MAJOR FACILITATOR SUPERFAMILY (MFS) PROFILE DOMAIN-CONTAINING PROTEIN"/>
    <property type="match status" value="1"/>
</dbReference>
<feature type="transmembrane region" description="Helical" evidence="7">
    <location>
        <begin position="94"/>
        <end position="113"/>
    </location>
</feature>
<evidence type="ECO:0000256" key="4">
    <source>
        <dbReference type="ARBA" id="ARBA00022989"/>
    </source>
</evidence>
<name>A0A9P5XC51_9AGAR</name>
<dbReference type="InterPro" id="IPR011701">
    <property type="entry name" value="MFS"/>
</dbReference>
<dbReference type="Pfam" id="PF07690">
    <property type="entry name" value="MFS_1"/>
    <property type="match status" value="1"/>
</dbReference>
<feature type="compositionally biased region" description="Basic and acidic residues" evidence="6">
    <location>
        <begin position="1"/>
        <end position="22"/>
    </location>
</feature>
<keyword evidence="10" id="KW-1185">Reference proteome</keyword>
<protein>
    <submittedName>
        <fullName evidence="9">MFS general substrate transporter</fullName>
    </submittedName>
</protein>
<dbReference type="PANTHER" id="PTHR23504">
    <property type="entry name" value="MAJOR FACILITATOR SUPERFAMILY DOMAIN-CONTAINING PROTEIN 10"/>
    <property type="match status" value="1"/>
</dbReference>
<keyword evidence="5 7" id="KW-0472">Membrane</keyword>
<keyword evidence="4 7" id="KW-1133">Transmembrane helix</keyword>
<comment type="subcellular location">
    <subcellularLocation>
        <location evidence="1">Membrane</location>
        <topology evidence="1">Multi-pass membrane protein</topology>
    </subcellularLocation>
</comment>
<feature type="transmembrane region" description="Helical" evidence="7">
    <location>
        <begin position="53"/>
        <end position="74"/>
    </location>
</feature>
<gene>
    <name evidence="9" type="ORF">P691DRAFT_800432</name>
</gene>
<dbReference type="InterPro" id="IPR036259">
    <property type="entry name" value="MFS_trans_sf"/>
</dbReference>
<feature type="transmembrane region" description="Helical" evidence="7">
    <location>
        <begin position="226"/>
        <end position="248"/>
    </location>
</feature>
<evidence type="ECO:0000259" key="8">
    <source>
        <dbReference type="PROSITE" id="PS50850"/>
    </source>
</evidence>
<feature type="transmembrane region" description="Helical" evidence="7">
    <location>
        <begin position="372"/>
        <end position="392"/>
    </location>
</feature>
<keyword evidence="2" id="KW-0813">Transport</keyword>
<feature type="transmembrane region" description="Helical" evidence="7">
    <location>
        <begin position="469"/>
        <end position="488"/>
    </location>
</feature>
<dbReference type="OrthoDB" id="419616at2759"/>
<keyword evidence="3 7" id="KW-0812">Transmembrane</keyword>
<feature type="transmembrane region" description="Helical" evidence="7">
    <location>
        <begin position="508"/>
        <end position="528"/>
    </location>
</feature>
<dbReference type="InterPro" id="IPR020846">
    <property type="entry name" value="MFS_dom"/>
</dbReference>
<evidence type="ECO:0000256" key="6">
    <source>
        <dbReference type="SAM" id="MobiDB-lite"/>
    </source>
</evidence>
<accession>A0A9P5XC51</accession>
<evidence type="ECO:0000256" key="7">
    <source>
        <dbReference type="SAM" id="Phobius"/>
    </source>
</evidence>
<evidence type="ECO:0000256" key="3">
    <source>
        <dbReference type="ARBA" id="ARBA00022692"/>
    </source>
</evidence>
<dbReference type="SUPFAM" id="SSF103473">
    <property type="entry name" value="MFS general substrate transporter"/>
    <property type="match status" value="1"/>
</dbReference>
<dbReference type="GO" id="GO:0022857">
    <property type="term" value="F:transmembrane transporter activity"/>
    <property type="evidence" value="ECO:0007669"/>
    <property type="project" value="InterPro"/>
</dbReference>
<evidence type="ECO:0000313" key="9">
    <source>
        <dbReference type="EMBL" id="KAF9448652.1"/>
    </source>
</evidence>
<feature type="domain" description="Major facilitator superfamily (MFS) profile" evidence="8">
    <location>
        <begin position="52"/>
        <end position="533"/>
    </location>
</feature>
<feature type="transmembrane region" description="Helical" evidence="7">
    <location>
        <begin position="437"/>
        <end position="462"/>
    </location>
</feature>
<feature type="transmembrane region" description="Helical" evidence="7">
    <location>
        <begin position="404"/>
        <end position="425"/>
    </location>
</feature>
<evidence type="ECO:0000256" key="2">
    <source>
        <dbReference type="ARBA" id="ARBA00022448"/>
    </source>
</evidence>
<feature type="region of interest" description="Disordered" evidence="6">
    <location>
        <begin position="1"/>
        <end position="31"/>
    </location>
</feature>
<evidence type="ECO:0000313" key="10">
    <source>
        <dbReference type="Proteomes" id="UP000807342"/>
    </source>
</evidence>
<feature type="region of interest" description="Disordered" evidence="6">
    <location>
        <begin position="259"/>
        <end position="306"/>
    </location>
</feature>
<feature type="compositionally biased region" description="Polar residues" evidence="6">
    <location>
        <begin position="274"/>
        <end position="296"/>
    </location>
</feature>
<reference evidence="9" key="1">
    <citation type="submission" date="2020-11" db="EMBL/GenBank/DDBJ databases">
        <authorList>
            <consortium name="DOE Joint Genome Institute"/>
            <person name="Ahrendt S."/>
            <person name="Riley R."/>
            <person name="Andreopoulos W."/>
            <person name="Labutti K."/>
            <person name="Pangilinan J."/>
            <person name="Ruiz-Duenas F.J."/>
            <person name="Barrasa J.M."/>
            <person name="Sanchez-Garcia M."/>
            <person name="Camarero S."/>
            <person name="Miyauchi S."/>
            <person name="Serrano A."/>
            <person name="Linde D."/>
            <person name="Babiker R."/>
            <person name="Drula E."/>
            <person name="Ayuso-Fernandez I."/>
            <person name="Pacheco R."/>
            <person name="Padilla G."/>
            <person name="Ferreira P."/>
            <person name="Barriuso J."/>
            <person name="Kellner H."/>
            <person name="Castanera R."/>
            <person name="Alfaro M."/>
            <person name="Ramirez L."/>
            <person name="Pisabarro A.G."/>
            <person name="Kuo A."/>
            <person name="Tritt A."/>
            <person name="Lipzen A."/>
            <person name="He G."/>
            <person name="Yan M."/>
            <person name="Ng V."/>
            <person name="Cullen D."/>
            <person name="Martin F."/>
            <person name="Rosso M.-N."/>
            <person name="Henrissat B."/>
            <person name="Hibbett D."/>
            <person name="Martinez A.T."/>
            <person name="Grigoriev I.V."/>
        </authorList>
    </citation>
    <scope>NUCLEOTIDE SEQUENCE</scope>
    <source>
        <strain evidence="9">MF-IS2</strain>
    </source>
</reference>
<dbReference type="PROSITE" id="PS50850">
    <property type="entry name" value="MFS"/>
    <property type="match status" value="1"/>
</dbReference>
<organism evidence="9 10">
    <name type="scientific">Macrolepiota fuliginosa MF-IS2</name>
    <dbReference type="NCBI Taxonomy" id="1400762"/>
    <lineage>
        <taxon>Eukaryota</taxon>
        <taxon>Fungi</taxon>
        <taxon>Dikarya</taxon>
        <taxon>Basidiomycota</taxon>
        <taxon>Agaricomycotina</taxon>
        <taxon>Agaricomycetes</taxon>
        <taxon>Agaricomycetidae</taxon>
        <taxon>Agaricales</taxon>
        <taxon>Agaricineae</taxon>
        <taxon>Agaricaceae</taxon>
        <taxon>Macrolepiota</taxon>
    </lineage>
</organism>